<organism evidence="1">
    <name type="scientific">mine drainage metagenome</name>
    <dbReference type="NCBI Taxonomy" id="410659"/>
    <lineage>
        <taxon>unclassified sequences</taxon>
        <taxon>metagenomes</taxon>
        <taxon>ecological metagenomes</taxon>
    </lineage>
</organism>
<proteinExistence type="predicted"/>
<dbReference type="AlphaFoldDB" id="E6PFW7"/>
<sequence>MNPAIPSEDVVRALLDPSQPSHDPSVALLQVALSGFGFNFYDARNQARANDLLVRERVSNLLADAAARIRTLEVRYRERSIPAATREEPFPPADALRRAKALHELTARLDAAGSEIVTLEVPGADPIWSRVRDELPTLHRLFAFDVGLATAATALYERADALTAEAADLDGALDAFAGDFEVLRKALVERRALLSGSGPALPHS</sequence>
<accession>E6PFW7</accession>
<evidence type="ECO:0000313" key="1">
    <source>
        <dbReference type="EMBL" id="CBH75354.1"/>
    </source>
</evidence>
<dbReference type="EMBL" id="CABL01000008">
    <property type="protein sequence ID" value="CBH75354.1"/>
    <property type="molecule type" value="Genomic_DNA"/>
</dbReference>
<name>E6PFW7_9ZZZZ</name>
<gene>
    <name evidence="1" type="ORF">CARN1_1371</name>
</gene>
<reference evidence="1" key="1">
    <citation type="submission" date="2009-10" db="EMBL/GenBank/DDBJ databases">
        <title>Diversity of trophic interactions inside an arsenic-rich microbial ecosystem.</title>
        <authorList>
            <person name="Bertin P.N."/>
            <person name="Heinrich-Salmeron A."/>
            <person name="Pelletier E."/>
            <person name="Goulhen-Chollet F."/>
            <person name="Arsene-Ploetze F."/>
            <person name="Gallien S."/>
            <person name="Calteau A."/>
            <person name="Vallenet D."/>
            <person name="Casiot C."/>
            <person name="Chane-Woon-Ming B."/>
            <person name="Giloteaux L."/>
            <person name="Barakat M."/>
            <person name="Bonnefoy V."/>
            <person name="Bruneel O."/>
            <person name="Chandler M."/>
            <person name="Cleiss J."/>
            <person name="Duran R."/>
            <person name="Elbaz-Poulichet F."/>
            <person name="Fonknechten N."/>
            <person name="Lauga B."/>
            <person name="Mornico D."/>
            <person name="Ortet P."/>
            <person name="Schaeffer C."/>
            <person name="Siguier P."/>
            <person name="Alexander Thil Smith A."/>
            <person name="Van Dorsselaer A."/>
            <person name="Weissenbach J."/>
            <person name="Medigue C."/>
            <person name="Le Paslier D."/>
        </authorList>
    </citation>
    <scope>NUCLEOTIDE SEQUENCE</scope>
</reference>
<protein>
    <submittedName>
        <fullName evidence="1">Uncharacterized protein</fullName>
    </submittedName>
</protein>
<comment type="caution">
    <text evidence="1">The sequence shown here is derived from an EMBL/GenBank/DDBJ whole genome shotgun (WGS) entry which is preliminary data.</text>
</comment>